<gene>
    <name evidence="1" type="ORF">KDX31_04000</name>
</gene>
<keyword evidence="2" id="KW-1185">Reference proteome</keyword>
<sequence>MKYTIIFLLALLTGCSSITNQPEHKLPNNLSDQLIRTLSCNQFEVCSALYFKNTRPKNLKVAVAGEYHAITAATVWIDNQPVALTPTINNTQFGVTTSGVRIAMRPFMSEQPLKERLNQATTVSLESVQQSSSVTTVMKDEGFIHPEWRALLAGFN</sequence>
<name>A0ABY5GXL9_9GAMM</name>
<dbReference type="PROSITE" id="PS51257">
    <property type="entry name" value="PROKAR_LIPOPROTEIN"/>
    <property type="match status" value="1"/>
</dbReference>
<evidence type="ECO:0008006" key="3">
    <source>
        <dbReference type="Google" id="ProtNLM"/>
    </source>
</evidence>
<evidence type="ECO:0000313" key="1">
    <source>
        <dbReference type="EMBL" id="UTW04188.1"/>
    </source>
</evidence>
<reference evidence="1" key="1">
    <citation type="submission" date="2021-04" db="EMBL/GenBank/DDBJ databases">
        <title>Oceanospirillales bacteria with DddD are important DMSP degraders in coastal seawater.</title>
        <authorList>
            <person name="Liu J."/>
        </authorList>
    </citation>
    <scope>NUCLEOTIDE SEQUENCE</scope>
    <source>
        <strain evidence="1">GY6</strain>
    </source>
</reference>
<evidence type="ECO:0000313" key="2">
    <source>
        <dbReference type="Proteomes" id="UP001059950"/>
    </source>
</evidence>
<proteinExistence type="predicted"/>
<protein>
    <recommendedName>
        <fullName evidence="3">Lipoprotein</fullName>
    </recommendedName>
</protein>
<accession>A0ABY5GXL9</accession>
<dbReference type="Proteomes" id="UP001059950">
    <property type="component" value="Chromosome"/>
</dbReference>
<dbReference type="EMBL" id="CP073344">
    <property type="protein sequence ID" value="UTW04188.1"/>
    <property type="molecule type" value="Genomic_DNA"/>
</dbReference>
<organism evidence="1 2">
    <name type="scientific">Amphritea atlantica</name>
    <dbReference type="NCBI Taxonomy" id="355243"/>
    <lineage>
        <taxon>Bacteria</taxon>
        <taxon>Pseudomonadati</taxon>
        <taxon>Pseudomonadota</taxon>
        <taxon>Gammaproteobacteria</taxon>
        <taxon>Oceanospirillales</taxon>
        <taxon>Oceanospirillaceae</taxon>
        <taxon>Amphritea</taxon>
    </lineage>
</organism>